<dbReference type="EMBL" id="MN740012">
    <property type="protein sequence ID" value="QHT83838.1"/>
    <property type="molecule type" value="Genomic_DNA"/>
</dbReference>
<accession>A0A6C0HSX1</accession>
<dbReference type="Gene3D" id="3.30.40.220">
    <property type="match status" value="2"/>
</dbReference>
<proteinExistence type="predicted"/>
<dbReference type="AlphaFoldDB" id="A0A6C0HSX1"/>
<sequence length="530" mass="63031">MENNSESCVEILRHNNVLLCGKDGCKFKHSKDNKYCNKHQICIFLDETQDLGKKTCANYVRGCREQLDIYYKFSRCEDCLKRDREKEKARREEKMKDSNNEGKKKCSSCCIEYTIEHFKGINGGETKTCSKCRENFKISDANRDKEHRNAVARKNDSKPERIAVKNEWKEKNYEKVAGYWMKSRQNKIEKLGVDKYQKYNAENAKNWRENNPEKVINNNEKKRESLKLNYNVYIRTASNKGLEFSISFEEYEKIVCDKCYYCGIIADKGFNGIDRKDQTKGYLLDNCVNCCQMCNYMKGSLNDFNFIKKIEHILTYNKIIENGNLYPEIFANYFNNVIFKKYKDRSNQKKMNFEITESQFKEITSYDCYICGKKNSETHRNGIDRFDSNIGYLFYNCKSCCGECNYLKREYNYNDFIEKIKLINNNLNNLSPKLLLPINNNIEKIKLENTFVPFDNKIIINTDSKDKINIPKNIVKNKNKKTKEEIRENDRIRKQEQRKRLIEKYGDEEYKKMNAKLIAENRRKKKEKEN</sequence>
<evidence type="ECO:0000313" key="1">
    <source>
        <dbReference type="EMBL" id="QHT83838.1"/>
    </source>
</evidence>
<protein>
    <submittedName>
        <fullName evidence="1">Uncharacterized protein</fullName>
    </submittedName>
</protein>
<name>A0A6C0HSX1_9ZZZZ</name>
<reference evidence="1" key="1">
    <citation type="journal article" date="2020" name="Nature">
        <title>Giant virus diversity and host interactions through global metagenomics.</title>
        <authorList>
            <person name="Schulz F."/>
            <person name="Roux S."/>
            <person name="Paez-Espino D."/>
            <person name="Jungbluth S."/>
            <person name="Walsh D.A."/>
            <person name="Denef V.J."/>
            <person name="McMahon K.D."/>
            <person name="Konstantinidis K.T."/>
            <person name="Eloe-Fadrosh E.A."/>
            <person name="Kyrpides N.C."/>
            <person name="Woyke T."/>
        </authorList>
    </citation>
    <scope>NUCLEOTIDE SEQUENCE</scope>
    <source>
        <strain evidence="1">GVMAG-M-3300023184-168</strain>
    </source>
</reference>
<organism evidence="1">
    <name type="scientific">viral metagenome</name>
    <dbReference type="NCBI Taxonomy" id="1070528"/>
    <lineage>
        <taxon>unclassified sequences</taxon>
        <taxon>metagenomes</taxon>
        <taxon>organismal metagenomes</taxon>
    </lineage>
</organism>